<dbReference type="GO" id="GO:0005524">
    <property type="term" value="F:ATP binding"/>
    <property type="evidence" value="ECO:0007669"/>
    <property type="project" value="UniProtKB-UniRule"/>
</dbReference>
<dbReference type="RefSeq" id="WP_328796460.1">
    <property type="nucleotide sequence ID" value="NZ_JACGWZ010000006.1"/>
</dbReference>
<feature type="transmembrane region" description="Helical" evidence="12">
    <location>
        <begin position="359"/>
        <end position="381"/>
    </location>
</feature>
<dbReference type="PRINTS" id="PR00119">
    <property type="entry name" value="CATATPASE"/>
</dbReference>
<organism evidence="14 15">
    <name type="scientific">Halosaccharopolyspora lacisalsi</name>
    <dbReference type="NCBI Taxonomy" id="1000566"/>
    <lineage>
        <taxon>Bacteria</taxon>
        <taxon>Bacillati</taxon>
        <taxon>Actinomycetota</taxon>
        <taxon>Actinomycetes</taxon>
        <taxon>Pseudonocardiales</taxon>
        <taxon>Pseudonocardiaceae</taxon>
        <taxon>Halosaccharopolyspora</taxon>
    </lineage>
</organism>
<dbReference type="CDD" id="cd02094">
    <property type="entry name" value="P-type_ATPase_Cu-like"/>
    <property type="match status" value="1"/>
</dbReference>
<dbReference type="PRINTS" id="PR00940">
    <property type="entry name" value="CATPATPASEA"/>
</dbReference>
<dbReference type="InterPro" id="IPR000579">
    <property type="entry name" value="Cation-trans_P-type_ATPase_A/B"/>
</dbReference>
<dbReference type="GO" id="GO:0005886">
    <property type="term" value="C:plasma membrane"/>
    <property type="evidence" value="ECO:0007669"/>
    <property type="project" value="UniProtKB-SubCell"/>
</dbReference>
<keyword evidence="14" id="KW-0378">Hydrolase</keyword>
<keyword evidence="5 12" id="KW-0547">Nucleotide-binding</keyword>
<keyword evidence="12" id="KW-1003">Cell membrane</keyword>
<dbReference type="InterPro" id="IPR001757">
    <property type="entry name" value="P_typ_ATPase"/>
</dbReference>
<dbReference type="FunFam" id="2.70.150.10:FF:000002">
    <property type="entry name" value="Copper-transporting ATPase 1, putative"/>
    <property type="match status" value="1"/>
</dbReference>
<comment type="similarity">
    <text evidence="2 12">Belongs to the cation transport ATPase (P-type) (TC 3.A.3) family. Type IB subfamily.</text>
</comment>
<evidence type="ECO:0000256" key="4">
    <source>
        <dbReference type="ARBA" id="ARBA00022723"/>
    </source>
</evidence>
<dbReference type="PROSITE" id="PS00154">
    <property type="entry name" value="ATPASE_E1_E2"/>
    <property type="match status" value="1"/>
</dbReference>
<evidence type="ECO:0000256" key="3">
    <source>
        <dbReference type="ARBA" id="ARBA00022692"/>
    </source>
</evidence>
<dbReference type="SUPFAM" id="SSF56784">
    <property type="entry name" value="HAD-like"/>
    <property type="match status" value="1"/>
</dbReference>
<evidence type="ECO:0000256" key="12">
    <source>
        <dbReference type="RuleBase" id="RU362081"/>
    </source>
</evidence>
<dbReference type="InterPro" id="IPR018303">
    <property type="entry name" value="ATPase_P-typ_P_site"/>
</dbReference>
<comment type="subcellular location">
    <subcellularLocation>
        <location evidence="1">Cell membrane</location>
        <topology evidence="1">Multi-pass membrane protein</topology>
    </subcellularLocation>
</comment>
<dbReference type="PANTHER" id="PTHR43520:SF8">
    <property type="entry name" value="P-TYPE CU(+) TRANSPORTER"/>
    <property type="match status" value="1"/>
</dbReference>
<feature type="transmembrane region" description="Helical" evidence="12">
    <location>
        <begin position="724"/>
        <end position="744"/>
    </location>
</feature>
<dbReference type="EMBL" id="JACGWZ010000006">
    <property type="protein sequence ID" value="MBA8826750.1"/>
    <property type="molecule type" value="Genomic_DNA"/>
</dbReference>
<dbReference type="Gene3D" id="2.70.150.10">
    <property type="entry name" value="Calcium-transporting ATPase, cytoplasmic transduction domain A"/>
    <property type="match status" value="1"/>
</dbReference>
<dbReference type="NCBIfam" id="TIGR01494">
    <property type="entry name" value="ATPase_P-type"/>
    <property type="match status" value="1"/>
</dbReference>
<dbReference type="PROSITE" id="PS50846">
    <property type="entry name" value="HMA_2"/>
    <property type="match status" value="1"/>
</dbReference>
<dbReference type="SFLD" id="SFLDG00002">
    <property type="entry name" value="C1.7:_P-type_atpase_like"/>
    <property type="match status" value="1"/>
</dbReference>
<proteinExistence type="inferred from homology"/>
<dbReference type="InterPro" id="IPR036163">
    <property type="entry name" value="HMA_dom_sf"/>
</dbReference>
<keyword evidence="6 12" id="KW-0067">ATP-binding</keyword>
<keyword evidence="4 12" id="KW-0479">Metal-binding</keyword>
<dbReference type="Pfam" id="PF00702">
    <property type="entry name" value="Hydrolase"/>
    <property type="match status" value="1"/>
</dbReference>
<dbReference type="SFLD" id="SFLDF00027">
    <property type="entry name" value="p-type_atpase"/>
    <property type="match status" value="1"/>
</dbReference>
<dbReference type="InterPro" id="IPR023214">
    <property type="entry name" value="HAD_sf"/>
</dbReference>
<dbReference type="NCBIfam" id="TIGR01511">
    <property type="entry name" value="ATPase-IB1_Cu"/>
    <property type="match status" value="1"/>
</dbReference>
<name>A0A839E0Y2_9PSEU</name>
<sequence>MPSTPSLEESTERDVELAVDGMTCAACAVRVERKLNKLEGVTASVNYATARASVSASPEADDDTLTGTVEKAGYQAEVIRPFVAEEPRQHATDRTRDLWRRLVVAVLLFIPLADLSILFTVLPQARFTGWQWVLVALALPVAGWAAWPFHRTAFVNARHGSSSMDTLVSIGVLAASLWSLYSTFSGNGAPAGISGLGLLLNSQGAAYLEVAAGVTTFVLAGRYFEARAQRKAGDALHALAELSAKSATVLLDDGSQHEVPVERLRVGQRFVTRPGGTIATDGRVVEGRSAVDRSSMTGESVPVEAAVGDEVVGGTTVTNGWLVTEATRVGRDTRLAGMVRLVEEAQTGKAAVQRLADRISAYFVPAVLVLAVLTFGGWFLAAGSVEESFTAALSVLIIACPCALGLATPTALMAASGRGARLGIFLKGYQALESTRDVDTVVLDKTGTVTSGEMSLVDVACGEGVDRARVLRLVGSLEEASEHAVATAISAAARAELGELDRVESFDNEPGLGAVGVVDGCEVLAGRAKLFDERGLTVPPELERQRGEWEQQGRTTVVVGCDGAVLAVLALADLVRPSAERAVHRLHRLGLRTTLLTGDNAATGRAVATEVGVGEAIAEVLPGEKVEVVRRLQAEGSRVAFVGDGVNDAPALAAADLGLAVGAGADVAINAADLILVRQDLTVVPDGIELARGTLRTIRGNLVWAFGYNLAAIPLAVLGLLNPLIAGAAMALSSGFVVSNSLRLRRFSSGTDRQG</sequence>
<dbReference type="InterPro" id="IPR023299">
    <property type="entry name" value="ATPase_P-typ_cyto_dom_N"/>
</dbReference>
<protein>
    <recommendedName>
        <fullName evidence="11">Cation-transporting P-type ATPase B</fullName>
    </recommendedName>
</protein>
<evidence type="ECO:0000313" key="14">
    <source>
        <dbReference type="EMBL" id="MBA8826750.1"/>
    </source>
</evidence>
<dbReference type="Gene3D" id="3.40.1110.10">
    <property type="entry name" value="Calcium-transporting ATPase, cytoplasmic domain N"/>
    <property type="match status" value="1"/>
</dbReference>
<dbReference type="SFLD" id="SFLDS00003">
    <property type="entry name" value="Haloacid_Dehalogenase"/>
    <property type="match status" value="1"/>
</dbReference>
<dbReference type="InterPro" id="IPR059000">
    <property type="entry name" value="ATPase_P-type_domA"/>
</dbReference>
<feature type="transmembrane region" description="Helical" evidence="12">
    <location>
        <begin position="129"/>
        <end position="147"/>
    </location>
</feature>
<feature type="domain" description="HMA" evidence="13">
    <location>
        <begin position="13"/>
        <end position="77"/>
    </location>
</feature>
<keyword evidence="15" id="KW-1185">Reference proteome</keyword>
<dbReference type="CDD" id="cd00371">
    <property type="entry name" value="HMA"/>
    <property type="match status" value="1"/>
</dbReference>
<comment type="caution">
    <text evidence="14">The sequence shown here is derived from an EMBL/GenBank/DDBJ whole genome shotgun (WGS) entry which is preliminary data.</text>
</comment>
<evidence type="ECO:0000256" key="11">
    <source>
        <dbReference type="ARBA" id="ARBA00074171"/>
    </source>
</evidence>
<accession>A0A839E0Y2</accession>
<keyword evidence="7" id="KW-1278">Translocase</keyword>
<dbReference type="InterPro" id="IPR023298">
    <property type="entry name" value="ATPase_P-typ_TM_dom_sf"/>
</dbReference>
<gene>
    <name evidence="14" type="ORF">FHX42_004129</name>
</gene>
<dbReference type="GO" id="GO:0016887">
    <property type="term" value="F:ATP hydrolysis activity"/>
    <property type="evidence" value="ECO:0007669"/>
    <property type="project" value="InterPro"/>
</dbReference>
<dbReference type="GO" id="GO:0005507">
    <property type="term" value="F:copper ion binding"/>
    <property type="evidence" value="ECO:0007669"/>
    <property type="project" value="TreeGrafter"/>
</dbReference>
<dbReference type="SUPFAM" id="SSF55008">
    <property type="entry name" value="HMA, heavy metal-associated domain"/>
    <property type="match status" value="1"/>
</dbReference>
<reference evidence="14 15" key="1">
    <citation type="submission" date="2020-07" db="EMBL/GenBank/DDBJ databases">
        <title>Sequencing the genomes of 1000 actinobacteria strains.</title>
        <authorList>
            <person name="Klenk H.-P."/>
        </authorList>
    </citation>
    <scope>NUCLEOTIDE SEQUENCE [LARGE SCALE GENOMIC DNA]</scope>
    <source>
        <strain evidence="14 15">DSM 45975</strain>
    </source>
</reference>
<evidence type="ECO:0000256" key="6">
    <source>
        <dbReference type="ARBA" id="ARBA00022840"/>
    </source>
</evidence>
<evidence type="ECO:0000256" key="10">
    <source>
        <dbReference type="ARBA" id="ARBA00049360"/>
    </source>
</evidence>
<dbReference type="Pfam" id="PF00122">
    <property type="entry name" value="E1-E2_ATPase"/>
    <property type="match status" value="1"/>
</dbReference>
<feature type="transmembrane region" description="Helical" evidence="12">
    <location>
        <begin position="102"/>
        <end position="123"/>
    </location>
</feature>
<evidence type="ECO:0000259" key="13">
    <source>
        <dbReference type="PROSITE" id="PS50846"/>
    </source>
</evidence>
<dbReference type="SUPFAM" id="SSF81653">
    <property type="entry name" value="Calcium ATPase, transduction domain A"/>
    <property type="match status" value="1"/>
</dbReference>
<feature type="transmembrane region" description="Helical" evidence="12">
    <location>
        <begin position="204"/>
        <end position="224"/>
    </location>
</feature>
<dbReference type="FunFam" id="3.30.70.100:FF:000005">
    <property type="entry name" value="Copper-exporting P-type ATPase A"/>
    <property type="match status" value="1"/>
</dbReference>
<dbReference type="InterPro" id="IPR036412">
    <property type="entry name" value="HAD-like_sf"/>
</dbReference>
<evidence type="ECO:0000256" key="7">
    <source>
        <dbReference type="ARBA" id="ARBA00022967"/>
    </source>
</evidence>
<dbReference type="InterPro" id="IPR044492">
    <property type="entry name" value="P_typ_ATPase_HD_dom"/>
</dbReference>
<dbReference type="Gene3D" id="3.30.70.100">
    <property type="match status" value="1"/>
</dbReference>
<evidence type="ECO:0000256" key="9">
    <source>
        <dbReference type="ARBA" id="ARBA00023136"/>
    </source>
</evidence>
<dbReference type="Proteomes" id="UP000569329">
    <property type="component" value="Unassembled WGS sequence"/>
</dbReference>
<evidence type="ECO:0000256" key="2">
    <source>
        <dbReference type="ARBA" id="ARBA00006024"/>
    </source>
</evidence>
<dbReference type="InterPro" id="IPR006121">
    <property type="entry name" value="HMA_dom"/>
</dbReference>
<keyword evidence="9 12" id="KW-0472">Membrane</keyword>
<feature type="transmembrane region" description="Helical" evidence="12">
    <location>
        <begin position="702"/>
        <end position="718"/>
    </location>
</feature>
<dbReference type="AlphaFoldDB" id="A0A839E0Y2"/>
<feature type="transmembrane region" description="Helical" evidence="12">
    <location>
        <begin position="167"/>
        <end position="184"/>
    </location>
</feature>
<dbReference type="GO" id="GO:0055070">
    <property type="term" value="P:copper ion homeostasis"/>
    <property type="evidence" value="ECO:0007669"/>
    <property type="project" value="TreeGrafter"/>
</dbReference>
<dbReference type="GO" id="GO:0043682">
    <property type="term" value="F:P-type divalent copper transporter activity"/>
    <property type="evidence" value="ECO:0007669"/>
    <property type="project" value="TreeGrafter"/>
</dbReference>
<evidence type="ECO:0000256" key="1">
    <source>
        <dbReference type="ARBA" id="ARBA00004651"/>
    </source>
</evidence>
<evidence type="ECO:0000256" key="8">
    <source>
        <dbReference type="ARBA" id="ARBA00022989"/>
    </source>
</evidence>
<dbReference type="PANTHER" id="PTHR43520">
    <property type="entry name" value="ATP7, ISOFORM B"/>
    <property type="match status" value="1"/>
</dbReference>
<keyword evidence="8 12" id="KW-1133">Transmembrane helix</keyword>
<dbReference type="Gene3D" id="3.40.50.1000">
    <property type="entry name" value="HAD superfamily/HAD-like"/>
    <property type="match status" value="1"/>
</dbReference>
<dbReference type="PROSITE" id="PS01047">
    <property type="entry name" value="HMA_1"/>
    <property type="match status" value="1"/>
</dbReference>
<dbReference type="InterPro" id="IPR008250">
    <property type="entry name" value="ATPase_P-typ_transduc_dom_A_sf"/>
</dbReference>
<feature type="transmembrane region" description="Helical" evidence="12">
    <location>
        <begin position="393"/>
        <end position="415"/>
    </location>
</feature>
<dbReference type="SUPFAM" id="SSF81665">
    <property type="entry name" value="Calcium ATPase, transmembrane domain M"/>
    <property type="match status" value="1"/>
</dbReference>
<dbReference type="Pfam" id="PF00403">
    <property type="entry name" value="HMA"/>
    <property type="match status" value="1"/>
</dbReference>
<dbReference type="NCBIfam" id="TIGR01525">
    <property type="entry name" value="ATPase-IB_hvy"/>
    <property type="match status" value="1"/>
</dbReference>
<keyword evidence="3 12" id="KW-0812">Transmembrane</keyword>
<comment type="catalytic activity">
    <reaction evidence="10">
        <text>ATP + H2O = ADP + phosphate + H(+)</text>
        <dbReference type="Rhea" id="RHEA:13065"/>
        <dbReference type="ChEBI" id="CHEBI:15377"/>
        <dbReference type="ChEBI" id="CHEBI:15378"/>
        <dbReference type="ChEBI" id="CHEBI:30616"/>
        <dbReference type="ChEBI" id="CHEBI:43474"/>
        <dbReference type="ChEBI" id="CHEBI:456216"/>
    </reaction>
</comment>
<dbReference type="InterPro" id="IPR017969">
    <property type="entry name" value="Heavy-metal-associated_CS"/>
</dbReference>
<evidence type="ECO:0000256" key="5">
    <source>
        <dbReference type="ARBA" id="ARBA00022741"/>
    </source>
</evidence>
<evidence type="ECO:0000313" key="15">
    <source>
        <dbReference type="Proteomes" id="UP000569329"/>
    </source>
</evidence>
<dbReference type="InterPro" id="IPR027256">
    <property type="entry name" value="P-typ_ATPase_IB"/>
</dbReference>